<evidence type="ECO:0000259" key="3">
    <source>
        <dbReference type="PROSITE" id="PS50994"/>
    </source>
</evidence>
<accession>A0A2I0JB71</accession>
<keyword evidence="2" id="KW-0378">Hydrolase</keyword>
<dbReference type="InterPro" id="IPR013103">
    <property type="entry name" value="RVT_2"/>
</dbReference>
<dbReference type="AlphaFoldDB" id="A0A2I0JB71"/>
<dbReference type="InterPro" id="IPR036397">
    <property type="entry name" value="RNaseH_sf"/>
</dbReference>
<dbReference type="Pfam" id="PF07727">
    <property type="entry name" value="RVT_2"/>
    <property type="match status" value="1"/>
</dbReference>
<protein>
    <recommendedName>
        <fullName evidence="3">Integrase catalytic domain-containing protein</fullName>
    </recommendedName>
</protein>
<evidence type="ECO:0000256" key="2">
    <source>
        <dbReference type="ARBA" id="ARBA00022801"/>
    </source>
</evidence>
<organism evidence="4 5">
    <name type="scientific">Punica granatum</name>
    <name type="common">Pomegranate</name>
    <dbReference type="NCBI Taxonomy" id="22663"/>
    <lineage>
        <taxon>Eukaryota</taxon>
        <taxon>Viridiplantae</taxon>
        <taxon>Streptophyta</taxon>
        <taxon>Embryophyta</taxon>
        <taxon>Tracheophyta</taxon>
        <taxon>Spermatophyta</taxon>
        <taxon>Magnoliopsida</taxon>
        <taxon>eudicotyledons</taxon>
        <taxon>Gunneridae</taxon>
        <taxon>Pentapetalae</taxon>
        <taxon>rosids</taxon>
        <taxon>malvids</taxon>
        <taxon>Myrtales</taxon>
        <taxon>Lythraceae</taxon>
        <taxon>Punica</taxon>
    </lineage>
</organism>
<evidence type="ECO:0000313" key="4">
    <source>
        <dbReference type="EMBL" id="PKI53499.1"/>
    </source>
</evidence>
<dbReference type="PANTHER" id="PTHR42648:SF31">
    <property type="entry name" value="RNA-DIRECTED DNA POLYMERASE"/>
    <property type="match status" value="1"/>
</dbReference>
<dbReference type="Gene3D" id="3.30.420.10">
    <property type="entry name" value="Ribonuclease H-like superfamily/Ribonuclease H"/>
    <property type="match status" value="1"/>
</dbReference>
<dbReference type="SUPFAM" id="SSF53098">
    <property type="entry name" value="Ribonuclease H-like"/>
    <property type="match status" value="1"/>
</dbReference>
<dbReference type="GO" id="GO:0015074">
    <property type="term" value="P:DNA integration"/>
    <property type="evidence" value="ECO:0007669"/>
    <property type="project" value="InterPro"/>
</dbReference>
<gene>
    <name evidence="4" type="ORF">CRG98_026105</name>
</gene>
<dbReference type="PROSITE" id="PS50994">
    <property type="entry name" value="INTEGRASE"/>
    <property type="match status" value="1"/>
</dbReference>
<dbReference type="Proteomes" id="UP000233551">
    <property type="component" value="Unassembled WGS sequence"/>
</dbReference>
<dbReference type="GO" id="GO:0003676">
    <property type="term" value="F:nucleic acid binding"/>
    <property type="evidence" value="ECO:0007669"/>
    <property type="project" value="InterPro"/>
</dbReference>
<keyword evidence="5" id="KW-1185">Reference proteome</keyword>
<proteinExistence type="predicted"/>
<comment type="caution">
    <text evidence="4">The sequence shown here is derived from an EMBL/GenBank/DDBJ whole genome shotgun (WGS) entry which is preliminary data.</text>
</comment>
<name>A0A2I0JB71_PUNGR</name>
<dbReference type="InterPro" id="IPR039537">
    <property type="entry name" value="Retrotran_Ty1/copia-like"/>
</dbReference>
<dbReference type="GO" id="GO:0016787">
    <property type="term" value="F:hydrolase activity"/>
    <property type="evidence" value="ECO:0007669"/>
    <property type="project" value="UniProtKB-KW"/>
</dbReference>
<dbReference type="InterPro" id="IPR012337">
    <property type="entry name" value="RNaseH-like_sf"/>
</dbReference>
<evidence type="ECO:0000256" key="1">
    <source>
        <dbReference type="ARBA" id="ARBA00022723"/>
    </source>
</evidence>
<evidence type="ECO:0000313" key="5">
    <source>
        <dbReference type="Proteomes" id="UP000233551"/>
    </source>
</evidence>
<sequence length="174" mass="19578">MEFLSKEIQDFFYAHGIVHQTSCTDTPQQNGRVERKHRHILNVAGALIFQGSLPTRFWGEFVSTAVHLINITPTLLLDNKSPHEVKRRADGSVECYKAWLVAKGFTQVEGIDFHETFAPVARLVTVQCLLTVAMARGWIIHQMDVNNAFSYEDLEEEVCMELPPGFSASKSGDV</sequence>
<dbReference type="STRING" id="22663.A0A2I0JB71"/>
<reference evidence="4 5" key="1">
    <citation type="submission" date="2017-11" db="EMBL/GenBank/DDBJ databases">
        <title>De-novo sequencing of pomegranate (Punica granatum L.) genome.</title>
        <authorList>
            <person name="Akparov Z."/>
            <person name="Amiraslanov A."/>
            <person name="Hajiyeva S."/>
            <person name="Abbasov M."/>
            <person name="Kaur K."/>
            <person name="Hamwieh A."/>
            <person name="Solovyev V."/>
            <person name="Salamov A."/>
            <person name="Braich B."/>
            <person name="Kosarev P."/>
            <person name="Mahmoud A."/>
            <person name="Hajiyev E."/>
            <person name="Babayeva S."/>
            <person name="Izzatullayeva V."/>
            <person name="Mammadov A."/>
            <person name="Mammadov A."/>
            <person name="Sharifova S."/>
            <person name="Ojaghi J."/>
            <person name="Eynullazada K."/>
            <person name="Bayramov B."/>
            <person name="Abdulazimova A."/>
            <person name="Shahmuradov I."/>
        </authorList>
    </citation>
    <scope>NUCLEOTIDE SEQUENCE [LARGE SCALE GENOMIC DNA]</scope>
    <source>
        <strain evidence="5">cv. AG2017</strain>
        <tissue evidence="4">Leaf</tissue>
    </source>
</reference>
<keyword evidence="1" id="KW-0479">Metal-binding</keyword>
<dbReference type="PANTHER" id="PTHR42648">
    <property type="entry name" value="TRANSPOSASE, PUTATIVE-RELATED"/>
    <property type="match status" value="1"/>
</dbReference>
<dbReference type="GO" id="GO:0046872">
    <property type="term" value="F:metal ion binding"/>
    <property type="evidence" value="ECO:0007669"/>
    <property type="project" value="UniProtKB-KW"/>
</dbReference>
<dbReference type="EMBL" id="PGOL01001856">
    <property type="protein sequence ID" value="PKI53499.1"/>
    <property type="molecule type" value="Genomic_DNA"/>
</dbReference>
<feature type="domain" description="Integrase catalytic" evidence="3">
    <location>
        <begin position="1"/>
        <end position="90"/>
    </location>
</feature>
<dbReference type="InterPro" id="IPR001584">
    <property type="entry name" value="Integrase_cat-core"/>
</dbReference>